<dbReference type="InterPro" id="IPR003395">
    <property type="entry name" value="RecF/RecN/SMC_N"/>
</dbReference>
<dbReference type="Proteomes" id="UP000185781">
    <property type="component" value="Unassembled WGS sequence"/>
</dbReference>
<evidence type="ECO:0000313" key="3">
    <source>
        <dbReference type="Proteomes" id="UP000185781"/>
    </source>
</evidence>
<dbReference type="OrthoDB" id="1023918at2"/>
<sequence>MEKKITKIQLNNYKGYFGEYEPISLLKAENVLIYGENGSGKSSLYKAINNFFLSSRDNSVLFAKNKHNENEDGAITIEFSDYDVTNSKIIESSEINYQFSSTTSNHNVQFIQDAALTKGFLDYTDLLKIYFHDDPKPNLFELIVLIILGDHIPVSSGGNFKFKERWDKLQKDLIDYSYTRNDWTHRRAFNFLPIFETHLRSTLDEVFQKTNHYLDKYFIDFNIELEYTLLPLTFNYEDYKSDWFTTADLRLQVKKNGVTYENGYSDYLNEARLSAIAICMYLSTLSITNDNFDIKILYLDDVFIGLDSGNRIPILKILQDDFGDYQKFISTYDRHWYELAKRQFQIYNPDSWKFLEIYVGYDFDVNGMKINKPIINIGSDYYEKGTFYLHHDTKPDYPAAANYFRKALEELLSTSLPSCEIVDSDNTKIPEYKLGKFITICHNVLKKTGHDVTHINTINSHLYTLLHPLSHHETTTLVYKRELESIEHAFFKLKEQLRNIDYLTNYQCIQGGNSRLRIHFKISLADKHIQNYEFILQEPLLIFKKADGTLELIDCKCYITRLEGIKNGTFFFQKDVKKEDPHFQYKSFIEAVYKTYDHIINHEGLSFTRPIKAIDVIEYYNGKTWEALQNILIWK</sequence>
<accession>A0A1N7NZ20</accession>
<dbReference type="Pfam" id="PF02463">
    <property type="entry name" value="SMC_N"/>
    <property type="match status" value="1"/>
</dbReference>
<dbReference type="Gene3D" id="3.40.50.300">
    <property type="entry name" value="P-loop containing nucleotide triphosphate hydrolases"/>
    <property type="match status" value="1"/>
</dbReference>
<reference evidence="2 3" key="1">
    <citation type="submission" date="2017-01" db="EMBL/GenBank/DDBJ databases">
        <authorList>
            <person name="Mah S.A."/>
            <person name="Swanson W.J."/>
            <person name="Moy G.W."/>
            <person name="Vacquier V.D."/>
        </authorList>
    </citation>
    <scope>NUCLEOTIDE SEQUENCE [LARGE SCALE GENOMIC DNA]</scope>
    <source>
        <strain evidence="2 3">DSM 18014</strain>
    </source>
</reference>
<evidence type="ECO:0000313" key="2">
    <source>
        <dbReference type="EMBL" id="SIT03572.1"/>
    </source>
</evidence>
<proteinExistence type="predicted"/>
<dbReference type="RefSeq" id="WP_076392987.1">
    <property type="nucleotide sequence ID" value="NZ_FTOV01000005.1"/>
</dbReference>
<dbReference type="SUPFAM" id="SSF52540">
    <property type="entry name" value="P-loop containing nucleoside triphosphate hydrolases"/>
    <property type="match status" value="1"/>
</dbReference>
<evidence type="ECO:0000259" key="1">
    <source>
        <dbReference type="Pfam" id="PF02463"/>
    </source>
</evidence>
<feature type="domain" description="RecF/RecN/SMC N-terminal" evidence="1">
    <location>
        <begin position="5"/>
        <end position="348"/>
    </location>
</feature>
<protein>
    <submittedName>
        <fullName evidence="2">Recombinational DNA repair ATPase RecF</fullName>
    </submittedName>
</protein>
<organism evidence="2 3">
    <name type="scientific">Chryseobacterium gambrini</name>
    <dbReference type="NCBI Taxonomy" id="373672"/>
    <lineage>
        <taxon>Bacteria</taxon>
        <taxon>Pseudomonadati</taxon>
        <taxon>Bacteroidota</taxon>
        <taxon>Flavobacteriia</taxon>
        <taxon>Flavobacteriales</taxon>
        <taxon>Weeksellaceae</taxon>
        <taxon>Chryseobacterium group</taxon>
        <taxon>Chryseobacterium</taxon>
    </lineage>
</organism>
<dbReference type="STRING" id="373672.SAMN05421785_105233"/>
<name>A0A1N7NZ20_9FLAO</name>
<gene>
    <name evidence="2" type="ORF">SAMN05421785_105233</name>
</gene>
<dbReference type="InterPro" id="IPR027417">
    <property type="entry name" value="P-loop_NTPase"/>
</dbReference>
<dbReference type="AlphaFoldDB" id="A0A1N7NZ20"/>
<dbReference type="EMBL" id="FTOV01000005">
    <property type="protein sequence ID" value="SIT03572.1"/>
    <property type="molecule type" value="Genomic_DNA"/>
</dbReference>